<evidence type="ECO:0000313" key="1">
    <source>
        <dbReference type="EMBL" id="RVU24817.1"/>
    </source>
</evidence>
<accession>A0A437PRE2</accession>
<comment type="caution">
    <text evidence="1">The sequence shown here is derived from an EMBL/GenBank/DDBJ whole genome shotgun (WGS) entry which is preliminary data.</text>
</comment>
<dbReference type="InterPro" id="IPR025366">
    <property type="entry name" value="DUF4270"/>
</dbReference>
<dbReference type="OrthoDB" id="1092930at2"/>
<dbReference type="Pfam" id="PF14092">
    <property type="entry name" value="DUF4270"/>
    <property type="match status" value="1"/>
</dbReference>
<dbReference type="Proteomes" id="UP000282832">
    <property type="component" value="Unassembled WGS sequence"/>
</dbReference>
<proteinExistence type="predicted"/>
<sequence length="471" mass="52726">MNLKIKLTKILPRMMSNFSKMCTRNWLVIHSIWVLFFLVSSCDTAKEIGSDLFSVEVGLNYTDTLSIQSSTIQLDSTYTSGPSAFLFGSLKDANVGQISSNFYTQISNVDTLRAKDNATLTELKLRLVYSSYRGDTTKLQTMKIYKLTDTLSRSIPYFSNNKSNIESAPIKTISFYPRPIKRFIADGDTVSMDTLEIDLKNELGKEFMAFSKNVETSNGGSAFRKIFKGFYFENSSAPNGAILSFHSGISRLDFRYLNPNDTTKYYAPFHFSLSTYSQTEVLAKYNQFDKNRSGSLISNLQMPGQSVPASQSQNKTFVQKGLGLGTKLKIPYLDKLRQNKYIAINKAELIVEPTSDVPSDLFLTKLSLIRGNSGKNRPIRNAYGLSYFLSEGASGFNTATYNSSAKNYTFNITSLVQNILSGRELTDEILITPEISAISTSETGFVGDQVNYVALNALKTKIRLYYSYINK</sequence>
<dbReference type="EMBL" id="SACY01000003">
    <property type="protein sequence ID" value="RVU24817.1"/>
    <property type="molecule type" value="Genomic_DNA"/>
</dbReference>
<gene>
    <name evidence="1" type="ORF">EOJ36_07345</name>
</gene>
<name>A0A437PRE2_9BACT</name>
<evidence type="ECO:0000313" key="2">
    <source>
        <dbReference type="Proteomes" id="UP000282832"/>
    </source>
</evidence>
<keyword evidence="2" id="KW-1185">Reference proteome</keyword>
<organism evidence="1 2">
    <name type="scientific">Sandaracinomonas limnophila</name>
    <dbReference type="NCBI Taxonomy" id="1862386"/>
    <lineage>
        <taxon>Bacteria</taxon>
        <taxon>Pseudomonadati</taxon>
        <taxon>Bacteroidota</taxon>
        <taxon>Cytophagia</taxon>
        <taxon>Cytophagales</taxon>
        <taxon>Flectobacillaceae</taxon>
        <taxon>Sandaracinomonas</taxon>
    </lineage>
</organism>
<reference evidence="1 2" key="1">
    <citation type="submission" date="2019-01" db="EMBL/GenBank/DDBJ databases">
        <authorList>
            <person name="Chen W.-M."/>
        </authorList>
    </citation>
    <scope>NUCLEOTIDE SEQUENCE [LARGE SCALE GENOMIC DNA]</scope>
    <source>
        <strain evidence="1 2">FSY-15</strain>
    </source>
</reference>
<dbReference type="AlphaFoldDB" id="A0A437PRE2"/>
<protein>
    <submittedName>
        <fullName evidence="1">DUF4270 family protein</fullName>
    </submittedName>
</protein>